<keyword evidence="1" id="KW-0479">Metal-binding</keyword>
<dbReference type="InterPro" id="IPR034284">
    <property type="entry name" value="CuRO_1_CopA"/>
</dbReference>
<dbReference type="Gene3D" id="2.60.40.420">
    <property type="entry name" value="Cupredoxins - blue copper proteins"/>
    <property type="match status" value="1"/>
</dbReference>
<name>A0A0F9RXE5_9ZZZZ</name>
<dbReference type="EMBL" id="LAZR01000670">
    <property type="protein sequence ID" value="KKN61115.1"/>
    <property type="molecule type" value="Genomic_DNA"/>
</dbReference>
<keyword evidence="3" id="KW-0186">Copper</keyword>
<dbReference type="SUPFAM" id="SSF49503">
    <property type="entry name" value="Cupredoxins"/>
    <property type="match status" value="1"/>
</dbReference>
<comment type="caution">
    <text evidence="5">The sequence shown here is derived from an EMBL/GenBank/DDBJ whole genome shotgun (WGS) entry which is preliminary data.</text>
</comment>
<feature type="non-terminal residue" evidence="5">
    <location>
        <position position="205"/>
    </location>
</feature>
<dbReference type="InterPro" id="IPR011707">
    <property type="entry name" value="Cu-oxidase-like_N"/>
</dbReference>
<dbReference type="InterPro" id="IPR008972">
    <property type="entry name" value="Cupredoxin"/>
</dbReference>
<dbReference type="CDD" id="cd13848">
    <property type="entry name" value="CuRO_1_CopA"/>
    <property type="match status" value="1"/>
</dbReference>
<reference evidence="5" key="1">
    <citation type="journal article" date="2015" name="Nature">
        <title>Complex archaea that bridge the gap between prokaryotes and eukaryotes.</title>
        <authorList>
            <person name="Spang A."/>
            <person name="Saw J.H."/>
            <person name="Jorgensen S.L."/>
            <person name="Zaremba-Niedzwiedzka K."/>
            <person name="Martijn J."/>
            <person name="Lind A.E."/>
            <person name="van Eijk R."/>
            <person name="Schleper C."/>
            <person name="Guy L."/>
            <person name="Ettema T.J."/>
        </authorList>
    </citation>
    <scope>NUCLEOTIDE SEQUENCE</scope>
</reference>
<evidence type="ECO:0000313" key="5">
    <source>
        <dbReference type="EMBL" id="KKN61115.1"/>
    </source>
</evidence>
<dbReference type="Pfam" id="PF07732">
    <property type="entry name" value="Cu-oxidase_3"/>
    <property type="match status" value="1"/>
</dbReference>
<dbReference type="InterPro" id="IPR045087">
    <property type="entry name" value="Cu-oxidase_fam"/>
</dbReference>
<organism evidence="5">
    <name type="scientific">marine sediment metagenome</name>
    <dbReference type="NCBI Taxonomy" id="412755"/>
    <lineage>
        <taxon>unclassified sequences</taxon>
        <taxon>metagenomes</taxon>
        <taxon>ecological metagenomes</taxon>
    </lineage>
</organism>
<keyword evidence="2" id="KW-0560">Oxidoreductase</keyword>
<dbReference type="PROSITE" id="PS51318">
    <property type="entry name" value="TAT"/>
    <property type="match status" value="1"/>
</dbReference>
<dbReference type="PANTHER" id="PTHR11709:SF394">
    <property type="entry name" value="FI03373P-RELATED"/>
    <property type="match status" value="1"/>
</dbReference>
<accession>A0A0F9RXE5</accession>
<evidence type="ECO:0000256" key="3">
    <source>
        <dbReference type="ARBA" id="ARBA00023008"/>
    </source>
</evidence>
<evidence type="ECO:0000259" key="4">
    <source>
        <dbReference type="Pfam" id="PF07732"/>
    </source>
</evidence>
<sequence>MSSDKLAFLNRRGFVSGALGLGAAALLQNAISSEAQAAGAPAETSSGVYDLTIAKTRVKVGGKSGRGVTVNGGIPGPLLRFKEGDDVTINVRNTLSEDSSIHWHGVILPNAMDGVPKVTFPGIKPGQTFTYRIPIRQSGTYWYHSHSGLQEQSGHYGPLVIDPIRPDPFKYQRDYVVMLSDWTFENPYSVLRKIKTMGSYYNYQK</sequence>
<evidence type="ECO:0000256" key="2">
    <source>
        <dbReference type="ARBA" id="ARBA00023002"/>
    </source>
</evidence>
<evidence type="ECO:0000256" key="1">
    <source>
        <dbReference type="ARBA" id="ARBA00022723"/>
    </source>
</evidence>
<proteinExistence type="predicted"/>
<dbReference type="GO" id="GO:0005507">
    <property type="term" value="F:copper ion binding"/>
    <property type="evidence" value="ECO:0007669"/>
    <property type="project" value="InterPro"/>
</dbReference>
<dbReference type="AlphaFoldDB" id="A0A0F9RXE5"/>
<dbReference type="InterPro" id="IPR006311">
    <property type="entry name" value="TAT_signal"/>
</dbReference>
<dbReference type="PANTHER" id="PTHR11709">
    <property type="entry name" value="MULTI-COPPER OXIDASE"/>
    <property type="match status" value="1"/>
</dbReference>
<gene>
    <name evidence="5" type="ORF">LCGC14_0524970</name>
</gene>
<feature type="domain" description="Plastocyanin-like" evidence="4">
    <location>
        <begin position="54"/>
        <end position="163"/>
    </location>
</feature>
<protein>
    <recommendedName>
        <fullName evidence="4">Plastocyanin-like domain-containing protein</fullName>
    </recommendedName>
</protein>
<dbReference type="GO" id="GO:0016491">
    <property type="term" value="F:oxidoreductase activity"/>
    <property type="evidence" value="ECO:0007669"/>
    <property type="project" value="UniProtKB-KW"/>
</dbReference>